<reference evidence="8 9" key="1">
    <citation type="submission" date="2017-09" db="EMBL/GenBank/DDBJ databases">
        <authorList>
            <person name="Lee N."/>
            <person name="Cho B.-K."/>
        </authorList>
    </citation>
    <scope>NUCLEOTIDE SEQUENCE [LARGE SCALE GENOMIC DNA]</scope>
    <source>
        <strain evidence="8 9">ATCC 12853</strain>
    </source>
</reference>
<protein>
    <submittedName>
        <fullName evidence="8">Carbohydrate kinase</fullName>
    </submittedName>
</protein>
<gene>
    <name evidence="8" type="ORF">CP970_39135</name>
</gene>
<dbReference type="KEGG" id="ska:CP970_39135"/>
<feature type="domain" description="Carbohydrate kinase FGGY N-terminal" evidence="6">
    <location>
        <begin position="10"/>
        <end position="251"/>
    </location>
</feature>
<evidence type="ECO:0000256" key="1">
    <source>
        <dbReference type="ARBA" id="ARBA00009156"/>
    </source>
</evidence>
<dbReference type="Pfam" id="PF02782">
    <property type="entry name" value="FGGY_C"/>
    <property type="match status" value="1"/>
</dbReference>
<sequence length="518" mass="54452">MSEQLPPDAVWLGLDLGTQSARCVAVDSTGEVLAAASRPLASRREGNRHEQDPEQWWSALAAACREALSGIDADRIRGLAIDGTSGTILLADASGTPLTPGLMYDDGRAAEQAARANAAGDDVWRELGYRSMQPSWALPKLLWLLEHGTATAGTGAARLLHQPDLITWRLAGHQVPSDASHALKTGYHLAEERWPHREFAELGVPEGLLPDVVRPGSVLGTVCAAAAEATGIPEGTAIVAGMTDGCAAQIGAGALTPGAWNSVLGTTLVFKGMSPHLVRDPGGVVYCHRGPGDSWLPGGASSSGAGVVAREFPGADLDELTVLASESDTDAVAYPLVSTGGERFPFRAPDAAPFVIGAPANEAERFHAHLLGVACVERLCFDYLDLIGAPVDGPLTLTGGGARNRYWNRLRADVLGRPVWIPEQAEGAIGMAVLAATSSGVPVQDAAAEMVRIGEEVFPDPACTARWAPVYLDFVDALVERGWLDAAVAAHARERAHRTRATQERAAQERAAQERAGQ</sequence>
<keyword evidence="2" id="KW-0119">Carbohydrate metabolism</keyword>
<evidence type="ECO:0000256" key="2">
    <source>
        <dbReference type="ARBA" id="ARBA00022629"/>
    </source>
</evidence>
<dbReference type="GO" id="GO:0016301">
    <property type="term" value="F:kinase activity"/>
    <property type="evidence" value="ECO:0007669"/>
    <property type="project" value="UniProtKB-KW"/>
</dbReference>
<accession>A0A5J6GJT6</accession>
<dbReference type="PIRSF" id="PIRSF000538">
    <property type="entry name" value="GlpK"/>
    <property type="match status" value="1"/>
</dbReference>
<keyword evidence="4 8" id="KW-0418">Kinase</keyword>
<evidence type="ECO:0000256" key="4">
    <source>
        <dbReference type="ARBA" id="ARBA00022777"/>
    </source>
</evidence>
<dbReference type="SUPFAM" id="SSF53067">
    <property type="entry name" value="Actin-like ATPase domain"/>
    <property type="match status" value="2"/>
</dbReference>
<dbReference type="CDD" id="cd07783">
    <property type="entry name" value="ASKHA_NBD_FGGY_SePSK_AtXK1-like"/>
    <property type="match status" value="1"/>
</dbReference>
<feature type="compositionally biased region" description="Basic and acidic residues" evidence="5">
    <location>
        <begin position="501"/>
        <end position="518"/>
    </location>
</feature>
<dbReference type="InterPro" id="IPR018484">
    <property type="entry name" value="FGGY_N"/>
</dbReference>
<dbReference type="RefSeq" id="WP_079043092.1">
    <property type="nucleotide sequence ID" value="NZ_CP023699.1"/>
</dbReference>
<organism evidence="8 9">
    <name type="scientific">Streptomyces kanamyceticus</name>
    <dbReference type="NCBI Taxonomy" id="1967"/>
    <lineage>
        <taxon>Bacteria</taxon>
        <taxon>Bacillati</taxon>
        <taxon>Actinomycetota</taxon>
        <taxon>Actinomycetes</taxon>
        <taxon>Kitasatosporales</taxon>
        <taxon>Streptomycetaceae</taxon>
        <taxon>Streptomyces</taxon>
    </lineage>
</organism>
<dbReference type="Pfam" id="PF00370">
    <property type="entry name" value="FGGY_N"/>
    <property type="match status" value="1"/>
</dbReference>
<dbReference type="PANTHER" id="PTHR43095:SF5">
    <property type="entry name" value="XYLULOSE KINASE"/>
    <property type="match status" value="1"/>
</dbReference>
<evidence type="ECO:0000259" key="7">
    <source>
        <dbReference type="Pfam" id="PF02782"/>
    </source>
</evidence>
<evidence type="ECO:0000259" key="6">
    <source>
        <dbReference type="Pfam" id="PF00370"/>
    </source>
</evidence>
<dbReference type="InterPro" id="IPR000577">
    <property type="entry name" value="Carb_kinase_FGGY"/>
</dbReference>
<dbReference type="InterPro" id="IPR050406">
    <property type="entry name" value="FGGY_Carb_Kinase"/>
</dbReference>
<evidence type="ECO:0000313" key="9">
    <source>
        <dbReference type="Proteomes" id="UP000325529"/>
    </source>
</evidence>
<proteinExistence type="inferred from homology"/>
<dbReference type="EMBL" id="CP023699">
    <property type="protein sequence ID" value="QEU96150.1"/>
    <property type="molecule type" value="Genomic_DNA"/>
</dbReference>
<dbReference type="PANTHER" id="PTHR43095">
    <property type="entry name" value="SUGAR KINASE"/>
    <property type="match status" value="1"/>
</dbReference>
<dbReference type="Gene3D" id="3.30.420.40">
    <property type="match status" value="2"/>
</dbReference>
<keyword evidence="9" id="KW-1185">Reference proteome</keyword>
<dbReference type="InterPro" id="IPR043129">
    <property type="entry name" value="ATPase_NBD"/>
</dbReference>
<dbReference type="GO" id="GO:0042732">
    <property type="term" value="P:D-xylose metabolic process"/>
    <property type="evidence" value="ECO:0007669"/>
    <property type="project" value="UniProtKB-KW"/>
</dbReference>
<feature type="domain" description="Carbohydrate kinase FGGY C-terminal" evidence="7">
    <location>
        <begin position="262"/>
        <end position="437"/>
    </location>
</feature>
<name>A0A5J6GJT6_STRKN</name>
<evidence type="ECO:0000313" key="8">
    <source>
        <dbReference type="EMBL" id="QEU96150.1"/>
    </source>
</evidence>
<dbReference type="AlphaFoldDB" id="A0A5J6GJT6"/>
<dbReference type="Proteomes" id="UP000325529">
    <property type="component" value="Chromosome"/>
</dbReference>
<keyword evidence="2" id="KW-0859">Xylose metabolism</keyword>
<evidence type="ECO:0000256" key="5">
    <source>
        <dbReference type="SAM" id="MobiDB-lite"/>
    </source>
</evidence>
<comment type="similarity">
    <text evidence="1">Belongs to the FGGY kinase family.</text>
</comment>
<keyword evidence="3" id="KW-0808">Transferase</keyword>
<evidence type="ECO:0000256" key="3">
    <source>
        <dbReference type="ARBA" id="ARBA00022679"/>
    </source>
</evidence>
<feature type="region of interest" description="Disordered" evidence="5">
    <location>
        <begin position="496"/>
        <end position="518"/>
    </location>
</feature>
<dbReference type="OrthoDB" id="9805576at2"/>
<dbReference type="InterPro" id="IPR018485">
    <property type="entry name" value="FGGY_C"/>
</dbReference>